<reference evidence="7" key="1">
    <citation type="journal article" date="2014" name="Int. J. Syst. Evol. Microbiol.">
        <title>Complete genome sequence of Corynebacterium casei LMG S-19264T (=DSM 44701T), isolated from a smear-ripened cheese.</title>
        <authorList>
            <consortium name="US DOE Joint Genome Institute (JGI-PGF)"/>
            <person name="Walter F."/>
            <person name="Albersmeier A."/>
            <person name="Kalinowski J."/>
            <person name="Ruckert C."/>
        </authorList>
    </citation>
    <scope>NUCLEOTIDE SEQUENCE</scope>
    <source>
        <strain evidence="7">JCM 4988</strain>
    </source>
</reference>
<dbReference type="InterPro" id="IPR011610">
    <property type="entry name" value="SAM_mthyl_Trfase_ML2640-like"/>
</dbReference>
<dbReference type="RefSeq" id="WP_190125116.1">
    <property type="nucleotide sequence ID" value="NZ_BMWG01000016.1"/>
</dbReference>
<dbReference type="PANTHER" id="PTHR43619">
    <property type="entry name" value="S-ADENOSYL-L-METHIONINE-DEPENDENT METHYLTRANSFERASE YKTD-RELATED"/>
    <property type="match status" value="1"/>
</dbReference>
<dbReference type="Proteomes" id="UP000630936">
    <property type="component" value="Unassembled WGS sequence"/>
</dbReference>
<evidence type="ECO:0000256" key="2">
    <source>
        <dbReference type="ARBA" id="ARBA00008138"/>
    </source>
</evidence>
<dbReference type="PANTHER" id="PTHR43619:SF2">
    <property type="entry name" value="S-ADENOSYL-L-METHIONINE-DEPENDENT METHYLTRANSFERASES SUPERFAMILY PROTEIN"/>
    <property type="match status" value="1"/>
</dbReference>
<organism evidence="7 8">
    <name type="scientific">Streptomyces inusitatus</name>
    <dbReference type="NCBI Taxonomy" id="68221"/>
    <lineage>
        <taxon>Bacteria</taxon>
        <taxon>Bacillati</taxon>
        <taxon>Actinomycetota</taxon>
        <taxon>Actinomycetes</taxon>
        <taxon>Kitasatosporales</taxon>
        <taxon>Streptomycetaceae</taxon>
        <taxon>Streptomyces</taxon>
    </lineage>
</organism>
<dbReference type="Pfam" id="PF04072">
    <property type="entry name" value="LCM"/>
    <property type="match status" value="1"/>
</dbReference>
<keyword evidence="8" id="KW-1185">Reference proteome</keyword>
<protein>
    <recommendedName>
        <fullName evidence="6">S-adenosyl-L-methionine-dependent methyltransferase</fullName>
        <ecNumber evidence="6">2.1.1.-</ecNumber>
    </recommendedName>
</protein>
<dbReference type="InterPro" id="IPR007213">
    <property type="entry name" value="Ppm1/Ppm2/Tcmp"/>
</dbReference>
<evidence type="ECO:0000256" key="5">
    <source>
        <dbReference type="ARBA" id="ARBA00022691"/>
    </source>
</evidence>
<evidence type="ECO:0000313" key="7">
    <source>
        <dbReference type="EMBL" id="GGZ46692.1"/>
    </source>
</evidence>
<name>A0A918QI07_9ACTN</name>
<dbReference type="Gene3D" id="3.40.50.150">
    <property type="entry name" value="Vaccinia Virus protein VP39"/>
    <property type="match status" value="1"/>
</dbReference>
<dbReference type="EC" id="2.1.1.-" evidence="6"/>
<evidence type="ECO:0000313" key="8">
    <source>
        <dbReference type="Proteomes" id="UP000630936"/>
    </source>
</evidence>
<comment type="caution">
    <text evidence="7">The sequence shown here is derived from an EMBL/GenBank/DDBJ whole genome shotgun (WGS) entry which is preliminary data.</text>
</comment>
<accession>A0A918QI07</accession>
<dbReference type="SUPFAM" id="SSF53335">
    <property type="entry name" value="S-adenosyl-L-methionine-dependent methyltransferases"/>
    <property type="match status" value="1"/>
</dbReference>
<comment type="function">
    <text evidence="1 6">Exhibits S-adenosyl-L-methionine-dependent methyltransferase activity.</text>
</comment>
<sequence length="300" mass="33004">MPRSTPPPPTGIGLTALLTAGARVAENIRLDPLYRDHVAPLFLESAGARDTWWPFPGREEDALWRWLNGYIPLRTRFFDDYLLDAGRRGRHQVVVLGAGLDTRAFRLPWPCPAPGGEPGDRAATVYEIDLPSVLDFKEAVLTGRRGRPRCARAAVRADLRGNWTSGLLAAGFRPDLPTAWLAEGLAAHLGPEENDRLMESVTRLSAPGSRFATEYWNSATLRSWSEAMEGAPSMDFLRPHLRPGCRGEPEEWFAAHGWQADVHALTELAHTHLRPRALASGPRTSAAARAMNRALVVAAT</sequence>
<evidence type="ECO:0000256" key="1">
    <source>
        <dbReference type="ARBA" id="ARBA00003907"/>
    </source>
</evidence>
<dbReference type="GO" id="GO:0008168">
    <property type="term" value="F:methyltransferase activity"/>
    <property type="evidence" value="ECO:0007669"/>
    <property type="project" value="UniProtKB-UniRule"/>
</dbReference>
<proteinExistence type="inferred from homology"/>
<keyword evidence="5 6" id="KW-0949">S-adenosyl-L-methionine</keyword>
<evidence type="ECO:0000256" key="4">
    <source>
        <dbReference type="ARBA" id="ARBA00022679"/>
    </source>
</evidence>
<dbReference type="NCBIfam" id="TIGR00027">
    <property type="entry name" value="mthyl_TIGR00027"/>
    <property type="match status" value="1"/>
</dbReference>
<evidence type="ECO:0000256" key="6">
    <source>
        <dbReference type="RuleBase" id="RU362030"/>
    </source>
</evidence>
<dbReference type="AlphaFoldDB" id="A0A918QI07"/>
<keyword evidence="3 6" id="KW-0489">Methyltransferase</keyword>
<gene>
    <name evidence="7" type="ORF">GCM10010387_46430</name>
</gene>
<keyword evidence="4" id="KW-0808">Transferase</keyword>
<evidence type="ECO:0000256" key="3">
    <source>
        <dbReference type="ARBA" id="ARBA00022603"/>
    </source>
</evidence>
<comment type="similarity">
    <text evidence="2 6">Belongs to the UPF0677 family.</text>
</comment>
<dbReference type="EMBL" id="BMWG01000016">
    <property type="protein sequence ID" value="GGZ46692.1"/>
    <property type="molecule type" value="Genomic_DNA"/>
</dbReference>
<reference evidence="7" key="2">
    <citation type="submission" date="2020-09" db="EMBL/GenBank/DDBJ databases">
        <authorList>
            <person name="Sun Q."/>
            <person name="Ohkuma M."/>
        </authorList>
    </citation>
    <scope>NUCLEOTIDE SEQUENCE</scope>
    <source>
        <strain evidence="7">JCM 4988</strain>
    </source>
</reference>
<dbReference type="GO" id="GO:0032259">
    <property type="term" value="P:methylation"/>
    <property type="evidence" value="ECO:0007669"/>
    <property type="project" value="UniProtKB-KW"/>
</dbReference>
<dbReference type="InterPro" id="IPR029063">
    <property type="entry name" value="SAM-dependent_MTases_sf"/>
</dbReference>